<accession>A0A8H3D4Q4</accession>
<dbReference type="AlphaFoldDB" id="A0A8H3D4Q4"/>
<proteinExistence type="predicted"/>
<reference evidence="2" key="1">
    <citation type="submission" date="2021-01" db="EMBL/GenBank/DDBJ databases">
        <authorList>
            <person name="Kaushik A."/>
        </authorList>
    </citation>
    <scope>NUCLEOTIDE SEQUENCE</scope>
    <source>
        <strain evidence="2">Type strain: AG8-Rh-89/</strain>
    </source>
</reference>
<organism evidence="2 3">
    <name type="scientific">Rhizoctonia solani</name>
    <dbReference type="NCBI Taxonomy" id="456999"/>
    <lineage>
        <taxon>Eukaryota</taxon>
        <taxon>Fungi</taxon>
        <taxon>Dikarya</taxon>
        <taxon>Basidiomycota</taxon>
        <taxon>Agaricomycotina</taxon>
        <taxon>Agaricomycetes</taxon>
        <taxon>Cantharellales</taxon>
        <taxon>Ceratobasidiaceae</taxon>
        <taxon>Rhizoctonia</taxon>
    </lineage>
</organism>
<evidence type="ECO:0000313" key="3">
    <source>
        <dbReference type="Proteomes" id="UP000663850"/>
    </source>
</evidence>
<evidence type="ECO:0000256" key="1">
    <source>
        <dbReference type="SAM" id="MobiDB-lite"/>
    </source>
</evidence>
<dbReference type="EMBL" id="CAJMWZ010006017">
    <property type="protein sequence ID" value="CAE6514338.1"/>
    <property type="molecule type" value="Genomic_DNA"/>
</dbReference>
<comment type="caution">
    <text evidence="2">The sequence shown here is derived from an EMBL/GenBank/DDBJ whole genome shotgun (WGS) entry which is preliminary data.</text>
</comment>
<dbReference type="Proteomes" id="UP000663850">
    <property type="component" value="Unassembled WGS sequence"/>
</dbReference>
<sequence>MMASLDDEFQRWVESKDLGSPDALESDRTSNELAESQGSSSTHNSPMDIMDLAEPESLESGSTPSKKAVEPGLKS</sequence>
<feature type="region of interest" description="Disordered" evidence="1">
    <location>
        <begin position="13"/>
        <end position="75"/>
    </location>
</feature>
<name>A0A8H3D4Q4_9AGAM</name>
<protein>
    <submittedName>
        <fullName evidence="2">Uncharacterized protein</fullName>
    </submittedName>
</protein>
<feature type="compositionally biased region" description="Basic and acidic residues" evidence="1">
    <location>
        <begin position="13"/>
        <end position="30"/>
    </location>
</feature>
<gene>
    <name evidence="2" type="ORF">RDB_LOCUS109891</name>
</gene>
<feature type="compositionally biased region" description="Polar residues" evidence="1">
    <location>
        <begin position="31"/>
        <end position="45"/>
    </location>
</feature>
<evidence type="ECO:0000313" key="2">
    <source>
        <dbReference type="EMBL" id="CAE6514338.1"/>
    </source>
</evidence>